<keyword evidence="2" id="KW-1185">Reference proteome</keyword>
<accession>A0ACC6CF58</accession>
<protein>
    <submittedName>
        <fullName evidence="1">M56 family metallopeptidase</fullName>
    </submittedName>
</protein>
<dbReference type="EMBL" id="JAPPUY010000005">
    <property type="protein sequence ID" value="MCY4747019.1"/>
    <property type="molecule type" value="Genomic_DNA"/>
</dbReference>
<proteinExistence type="predicted"/>
<evidence type="ECO:0000313" key="2">
    <source>
        <dbReference type="Proteomes" id="UP001076464"/>
    </source>
</evidence>
<name>A0ACC6CF58_9BURK</name>
<comment type="caution">
    <text evidence="1">The sequence shown here is derived from an EMBL/GenBank/DDBJ whole genome shotgun (WGS) entry which is preliminary data.</text>
</comment>
<sequence length="573" mass="61223">MSASIALNAWGWALVNFVWQGAVVGAVAALLLALLRGASARWRYAVCALALGLCLVLPLAQCLDLAPAEVEIAGELPLASQMPALVAAWALGTSLMLARLALGLAWVGRARRRATPAPAEWQARLDALARRLGLRRPVALRLLPELDGPVALGVLKPSVLLPAALLSRLPVDLLEALLAHELAHVRRWDYAANLLQSVVEALLFFHPVVWWLSARLRSERELVADEISAELLGQADGGRRLARALHALSELPTGEAPALAMAARGGDLLRRIERLLAPRPQATGWKLALPALLIAATSFVVQAKGRDTPVPAEPAPAAKAAPAPQELRLPVNAKHVVVVDDATGEVLMARNADAVVPIASLTKLLTAMVVLDAKLDPNEKLRITSDDVDTLKHSRSKVRVGTQMSRQAALEMALISSENRAASALARNFPGGEAGFVKAVNAKVRALGLRRTSIAEATGLSPANTSTASEMAVITAAAARYREIERITSAKQAKVPVDGRTRELRNTNRLVGAKGWNIRVSKTGYTEEAGRCLAMRMLNGKRPITVVLLDADGSAQRLRDAALIRKSLTRQQS</sequence>
<organism evidence="1 2">
    <name type="scientific">Roseateles hydrophilus</name>
    <dbReference type="NCBI Taxonomy" id="2975054"/>
    <lineage>
        <taxon>Bacteria</taxon>
        <taxon>Pseudomonadati</taxon>
        <taxon>Pseudomonadota</taxon>
        <taxon>Betaproteobacteria</taxon>
        <taxon>Burkholderiales</taxon>
        <taxon>Sphaerotilaceae</taxon>
        <taxon>Roseateles</taxon>
    </lineage>
</organism>
<reference evidence="1" key="1">
    <citation type="submission" date="2022-08" db="EMBL/GenBank/DDBJ databases">
        <title>Genome sequencing of Pelomonas sp. UHG3.</title>
        <authorList>
            <person name="So Y."/>
        </authorList>
    </citation>
    <scope>NUCLEOTIDE SEQUENCE</scope>
    <source>
        <strain evidence="1">UHG3</strain>
    </source>
</reference>
<dbReference type="Proteomes" id="UP001076464">
    <property type="component" value="Unassembled WGS sequence"/>
</dbReference>
<gene>
    <name evidence="1" type="ORF">NYO99_18745</name>
</gene>
<evidence type="ECO:0000313" key="1">
    <source>
        <dbReference type="EMBL" id="MCY4747019.1"/>
    </source>
</evidence>